<organism evidence="2 3">
    <name type="scientific">Vanrija albida</name>
    <dbReference type="NCBI Taxonomy" id="181172"/>
    <lineage>
        <taxon>Eukaryota</taxon>
        <taxon>Fungi</taxon>
        <taxon>Dikarya</taxon>
        <taxon>Basidiomycota</taxon>
        <taxon>Agaricomycotina</taxon>
        <taxon>Tremellomycetes</taxon>
        <taxon>Trichosporonales</taxon>
        <taxon>Trichosporonaceae</taxon>
        <taxon>Vanrija</taxon>
    </lineage>
</organism>
<name>A0ABR3PY66_9TREE</name>
<evidence type="ECO:0000256" key="1">
    <source>
        <dbReference type="SAM" id="MobiDB-lite"/>
    </source>
</evidence>
<evidence type="ECO:0000313" key="3">
    <source>
        <dbReference type="Proteomes" id="UP001565368"/>
    </source>
</evidence>
<evidence type="ECO:0000313" key="2">
    <source>
        <dbReference type="EMBL" id="KAL1407394.1"/>
    </source>
</evidence>
<gene>
    <name evidence="2" type="ORF">Q8F55_006826</name>
</gene>
<proteinExistence type="predicted"/>
<evidence type="ECO:0008006" key="4">
    <source>
        <dbReference type="Google" id="ProtNLM"/>
    </source>
</evidence>
<dbReference type="RefSeq" id="XP_069207338.1">
    <property type="nucleotide sequence ID" value="XM_069355267.1"/>
</dbReference>
<comment type="caution">
    <text evidence="2">The sequence shown here is derived from an EMBL/GenBank/DDBJ whole genome shotgun (WGS) entry which is preliminary data.</text>
</comment>
<keyword evidence="3" id="KW-1185">Reference proteome</keyword>
<reference evidence="2 3" key="1">
    <citation type="submission" date="2023-08" db="EMBL/GenBank/DDBJ databases">
        <title>Annotated Genome Sequence of Vanrija albida AlHP1.</title>
        <authorList>
            <person name="Herzog R."/>
        </authorList>
    </citation>
    <scope>NUCLEOTIDE SEQUENCE [LARGE SCALE GENOMIC DNA]</scope>
    <source>
        <strain evidence="2 3">AlHP1</strain>
    </source>
</reference>
<dbReference type="EMBL" id="JBBXJM010000005">
    <property type="protein sequence ID" value="KAL1407394.1"/>
    <property type="molecule type" value="Genomic_DNA"/>
</dbReference>
<accession>A0ABR3PY66</accession>
<feature type="compositionally biased region" description="Basic and acidic residues" evidence="1">
    <location>
        <begin position="250"/>
        <end position="268"/>
    </location>
</feature>
<feature type="region of interest" description="Disordered" evidence="1">
    <location>
        <begin position="132"/>
        <end position="311"/>
    </location>
</feature>
<protein>
    <recommendedName>
        <fullName evidence="4">WW domain-containing protein</fullName>
    </recommendedName>
</protein>
<feature type="compositionally biased region" description="Basic residues" evidence="1">
    <location>
        <begin position="276"/>
        <end position="287"/>
    </location>
</feature>
<sequence>MPPSEPDGYAVRRDQLLSHGVSPRGAKWERFRDDAGAEVYRYVNRDKSYAYHFPGGWSYVHDGAGFAEWRTPEGETYTFYGASLARSHPYLGQAARRTMLPPPHRDVALDIPPVPSKHRKHPAKSYARAYAISQPQRAEPPAESSRAAGKRKRAPILTPPTSPDSPRALRRRRGPQGSPPAYFDEWSVGSGGDSDSEPEWVASGSSEDGVARRLDFLSSGPSRRRQDTPPRKRQLIPVVEIVTPRKRRPEPRDATPKRRPEATRRDDTPYGLHTPRSPRRSGRHPARHTYVDESDDEYEPPGRPTARRSVRTTVRRAYAEEESDDGVWYLGAEDADEVAVDQVLAV</sequence>
<dbReference type="Proteomes" id="UP001565368">
    <property type="component" value="Unassembled WGS sequence"/>
</dbReference>
<dbReference type="GeneID" id="95987869"/>